<protein>
    <submittedName>
        <fullName evidence="1">Uncharacterized protein</fullName>
    </submittedName>
</protein>
<evidence type="ECO:0000313" key="1">
    <source>
        <dbReference type="EMBL" id="KAJ7320963.1"/>
    </source>
</evidence>
<sequence length="168" mass="18473">MTVQKLRPRCELSTPTPKATAAYRAIQNPYPPRCFLPSSNLGVIHGRTGRAGAGVLFSQSGIGARGYFSLLPFTSYESYLLPPLISAARAPPAWHDRAEQWCRAWFLLSVSSCPGERILLYSYGCVLHPRAARIVPAMWLSHALRSVAKRSSDISVALSGNDLPLRTY</sequence>
<proteinExistence type="predicted"/>
<keyword evidence="2" id="KW-1185">Reference proteome</keyword>
<name>A0AAD6ZFH0_9AGAR</name>
<dbReference type="AlphaFoldDB" id="A0AAD6ZFH0"/>
<dbReference type="Proteomes" id="UP001218218">
    <property type="component" value="Unassembled WGS sequence"/>
</dbReference>
<comment type="caution">
    <text evidence="1">The sequence shown here is derived from an EMBL/GenBank/DDBJ whole genome shotgun (WGS) entry which is preliminary data.</text>
</comment>
<accession>A0AAD6ZFH0</accession>
<organism evidence="1 2">
    <name type="scientific">Mycena albidolilacea</name>
    <dbReference type="NCBI Taxonomy" id="1033008"/>
    <lineage>
        <taxon>Eukaryota</taxon>
        <taxon>Fungi</taxon>
        <taxon>Dikarya</taxon>
        <taxon>Basidiomycota</taxon>
        <taxon>Agaricomycotina</taxon>
        <taxon>Agaricomycetes</taxon>
        <taxon>Agaricomycetidae</taxon>
        <taxon>Agaricales</taxon>
        <taxon>Marasmiineae</taxon>
        <taxon>Mycenaceae</taxon>
        <taxon>Mycena</taxon>
    </lineage>
</organism>
<gene>
    <name evidence="1" type="ORF">DFH08DRAFT_384818</name>
</gene>
<dbReference type="EMBL" id="JARIHO010000052">
    <property type="protein sequence ID" value="KAJ7320963.1"/>
    <property type="molecule type" value="Genomic_DNA"/>
</dbReference>
<reference evidence="1" key="1">
    <citation type="submission" date="2023-03" db="EMBL/GenBank/DDBJ databases">
        <title>Massive genome expansion in bonnet fungi (Mycena s.s.) driven by repeated elements and novel gene families across ecological guilds.</title>
        <authorList>
            <consortium name="Lawrence Berkeley National Laboratory"/>
            <person name="Harder C.B."/>
            <person name="Miyauchi S."/>
            <person name="Viragh M."/>
            <person name="Kuo A."/>
            <person name="Thoen E."/>
            <person name="Andreopoulos B."/>
            <person name="Lu D."/>
            <person name="Skrede I."/>
            <person name="Drula E."/>
            <person name="Henrissat B."/>
            <person name="Morin E."/>
            <person name="Kohler A."/>
            <person name="Barry K."/>
            <person name="LaButti K."/>
            <person name="Morin E."/>
            <person name="Salamov A."/>
            <person name="Lipzen A."/>
            <person name="Mereny Z."/>
            <person name="Hegedus B."/>
            <person name="Baldrian P."/>
            <person name="Stursova M."/>
            <person name="Weitz H."/>
            <person name="Taylor A."/>
            <person name="Grigoriev I.V."/>
            <person name="Nagy L.G."/>
            <person name="Martin F."/>
            <person name="Kauserud H."/>
        </authorList>
    </citation>
    <scope>NUCLEOTIDE SEQUENCE</scope>
    <source>
        <strain evidence="1">CBHHK002</strain>
    </source>
</reference>
<evidence type="ECO:0000313" key="2">
    <source>
        <dbReference type="Proteomes" id="UP001218218"/>
    </source>
</evidence>